<organism evidence="2 3">
    <name type="scientific">Pseudolycoriella hygida</name>
    <dbReference type="NCBI Taxonomy" id="35572"/>
    <lineage>
        <taxon>Eukaryota</taxon>
        <taxon>Metazoa</taxon>
        <taxon>Ecdysozoa</taxon>
        <taxon>Arthropoda</taxon>
        <taxon>Hexapoda</taxon>
        <taxon>Insecta</taxon>
        <taxon>Pterygota</taxon>
        <taxon>Neoptera</taxon>
        <taxon>Endopterygota</taxon>
        <taxon>Diptera</taxon>
        <taxon>Nematocera</taxon>
        <taxon>Sciaroidea</taxon>
        <taxon>Sciaridae</taxon>
        <taxon>Pseudolycoriella</taxon>
    </lineage>
</organism>
<evidence type="ECO:0000313" key="3">
    <source>
        <dbReference type="Proteomes" id="UP001151699"/>
    </source>
</evidence>
<feature type="chain" id="PRO_5040167609" evidence="1">
    <location>
        <begin position="20"/>
        <end position="76"/>
    </location>
</feature>
<feature type="signal peptide" evidence="1">
    <location>
        <begin position="1"/>
        <end position="19"/>
    </location>
</feature>
<accession>A0A9Q0MZ01</accession>
<protein>
    <submittedName>
        <fullName evidence="2">Uncharacterized protein</fullName>
    </submittedName>
</protein>
<dbReference type="EMBL" id="WJQU01000003">
    <property type="protein sequence ID" value="KAJ6640079.1"/>
    <property type="molecule type" value="Genomic_DNA"/>
</dbReference>
<dbReference type="Proteomes" id="UP001151699">
    <property type="component" value="Chromosome X"/>
</dbReference>
<keyword evidence="1" id="KW-0732">Signal</keyword>
<reference evidence="2" key="1">
    <citation type="submission" date="2022-07" db="EMBL/GenBank/DDBJ databases">
        <authorList>
            <person name="Trinca V."/>
            <person name="Uliana J.V.C."/>
            <person name="Torres T.T."/>
            <person name="Ward R.J."/>
            <person name="Monesi N."/>
        </authorList>
    </citation>
    <scope>NUCLEOTIDE SEQUENCE</scope>
    <source>
        <strain evidence="2">HSMRA1968</strain>
        <tissue evidence="2">Whole embryos</tissue>
    </source>
</reference>
<name>A0A9Q0MZ01_9DIPT</name>
<comment type="caution">
    <text evidence="2">The sequence shown here is derived from an EMBL/GenBank/DDBJ whole genome shotgun (WGS) entry which is preliminary data.</text>
</comment>
<evidence type="ECO:0000313" key="2">
    <source>
        <dbReference type="EMBL" id="KAJ6640079.1"/>
    </source>
</evidence>
<keyword evidence="3" id="KW-1185">Reference proteome</keyword>
<gene>
    <name evidence="2" type="ORF">Bhyg_12828</name>
</gene>
<proteinExistence type="predicted"/>
<evidence type="ECO:0000256" key="1">
    <source>
        <dbReference type="SAM" id="SignalP"/>
    </source>
</evidence>
<dbReference type="AlphaFoldDB" id="A0A9Q0MZ01"/>
<sequence>MRSILLCFLVVLSVTGMEACRFYCVNQPYDPSCGQSPTGALKNFANNCEWAKLNCEEPDNGSDMSFYTQVNARNCS</sequence>